<dbReference type="KEGG" id="nano:G5V58_11135"/>
<keyword evidence="2" id="KW-1185">Reference proteome</keyword>
<dbReference type="RefSeq" id="WP_165232355.1">
    <property type="nucleotide sequence ID" value="NZ_CP049257.1"/>
</dbReference>
<proteinExistence type="predicted"/>
<organism evidence="1 2">
    <name type="scientific">Nocardioides anomalus</name>
    <dbReference type="NCBI Taxonomy" id="2712223"/>
    <lineage>
        <taxon>Bacteria</taxon>
        <taxon>Bacillati</taxon>
        <taxon>Actinomycetota</taxon>
        <taxon>Actinomycetes</taxon>
        <taxon>Propionibacteriales</taxon>
        <taxon>Nocardioidaceae</taxon>
        <taxon>Nocardioides</taxon>
    </lineage>
</organism>
<evidence type="ECO:0000313" key="1">
    <source>
        <dbReference type="EMBL" id="QIG43234.1"/>
    </source>
</evidence>
<accession>A0A6G6WDC7</accession>
<sequence length="325" mass="33878">MAYHLDRLTGGELDATVARLAEAVLDAVDAHQLADLVDADALKDIVGRALRDVPSSAAVAGFVDLFREVLRAGPAEPFALADVVDRAQVERMLTEAVGLTPALERALERLTASPQVGAAASRFMARIVGEVIATNQAVADKVPGLGGLLALGTRAAAGVVGAADRQLDGMLADTAGRGGALAVRRLNRIVVDTLRDPTTREAALQTWDLVAAAPLRGQGEHLEPGEADGLLDAVHDLVVTTLADPRTVTFAHAVVDGFLEAFGGYTPTELLAELDLGRADVVADLVRLAPGVMEPLVESGALERLLRAELEPFYASAAVAELLAD</sequence>
<dbReference type="EMBL" id="CP049257">
    <property type="protein sequence ID" value="QIG43234.1"/>
    <property type="molecule type" value="Genomic_DNA"/>
</dbReference>
<reference evidence="1 2" key="1">
    <citation type="submission" date="2020-02" db="EMBL/GenBank/DDBJ databases">
        <title>Full genome sequence of Nocardioides sp. R-3366.</title>
        <authorList>
            <person name="Im W.-T."/>
        </authorList>
    </citation>
    <scope>NUCLEOTIDE SEQUENCE [LARGE SCALE GENOMIC DNA]</scope>
    <source>
        <strain evidence="1 2">R-3366</strain>
    </source>
</reference>
<name>A0A6G6WDC7_9ACTN</name>
<dbReference type="Proteomes" id="UP000502996">
    <property type="component" value="Chromosome"/>
</dbReference>
<evidence type="ECO:0000313" key="2">
    <source>
        <dbReference type="Proteomes" id="UP000502996"/>
    </source>
</evidence>
<dbReference type="AlphaFoldDB" id="A0A6G6WDC7"/>
<gene>
    <name evidence="1" type="ORF">G5V58_11135</name>
</gene>
<protein>
    <submittedName>
        <fullName evidence="1">Uncharacterized protein</fullName>
    </submittedName>
</protein>